<dbReference type="EMBL" id="CAXITT010000175">
    <property type="protein sequence ID" value="CAL1534567.1"/>
    <property type="molecule type" value="Genomic_DNA"/>
</dbReference>
<dbReference type="Proteomes" id="UP001497497">
    <property type="component" value="Unassembled WGS sequence"/>
</dbReference>
<organism evidence="2 3">
    <name type="scientific">Lymnaea stagnalis</name>
    <name type="common">Great pond snail</name>
    <name type="synonym">Helix stagnalis</name>
    <dbReference type="NCBI Taxonomy" id="6523"/>
    <lineage>
        <taxon>Eukaryota</taxon>
        <taxon>Metazoa</taxon>
        <taxon>Spiralia</taxon>
        <taxon>Lophotrochozoa</taxon>
        <taxon>Mollusca</taxon>
        <taxon>Gastropoda</taxon>
        <taxon>Heterobranchia</taxon>
        <taxon>Euthyneura</taxon>
        <taxon>Panpulmonata</taxon>
        <taxon>Hygrophila</taxon>
        <taxon>Lymnaeoidea</taxon>
        <taxon>Lymnaeidae</taxon>
        <taxon>Lymnaea</taxon>
    </lineage>
</organism>
<evidence type="ECO:0000313" key="3">
    <source>
        <dbReference type="Proteomes" id="UP001497497"/>
    </source>
</evidence>
<proteinExistence type="predicted"/>
<keyword evidence="3" id="KW-1185">Reference proteome</keyword>
<dbReference type="PANTHER" id="PTHR10625:SF38">
    <property type="entry name" value="HISTONE DEACETYLASE 6, ISOFORM G"/>
    <property type="match status" value="1"/>
</dbReference>
<accession>A0AAV2HLJ3</accession>
<dbReference type="GO" id="GO:0000118">
    <property type="term" value="C:histone deacetylase complex"/>
    <property type="evidence" value="ECO:0007669"/>
    <property type="project" value="TreeGrafter"/>
</dbReference>
<dbReference type="AlphaFoldDB" id="A0AAV2HLJ3"/>
<feature type="domain" description="Histone deacetylase" evidence="1">
    <location>
        <begin position="2"/>
        <end position="90"/>
    </location>
</feature>
<name>A0AAV2HLJ3_LYMST</name>
<evidence type="ECO:0000313" key="2">
    <source>
        <dbReference type="EMBL" id="CAL1534567.1"/>
    </source>
</evidence>
<reference evidence="2 3" key="1">
    <citation type="submission" date="2024-04" db="EMBL/GenBank/DDBJ databases">
        <authorList>
            <consortium name="Genoscope - CEA"/>
            <person name="William W."/>
        </authorList>
    </citation>
    <scope>NUCLEOTIDE SEQUENCE [LARGE SCALE GENOMIC DNA]</scope>
</reference>
<dbReference type="PANTHER" id="PTHR10625">
    <property type="entry name" value="HISTONE DEACETYLASE HDAC1-RELATED"/>
    <property type="match status" value="1"/>
</dbReference>
<dbReference type="InterPro" id="IPR023801">
    <property type="entry name" value="His_deacetylse_dom"/>
</dbReference>
<dbReference type="Gene3D" id="3.40.800.20">
    <property type="entry name" value="Histone deacetylase domain"/>
    <property type="match status" value="1"/>
</dbReference>
<dbReference type="GO" id="GO:0040029">
    <property type="term" value="P:epigenetic regulation of gene expression"/>
    <property type="evidence" value="ECO:0007669"/>
    <property type="project" value="TreeGrafter"/>
</dbReference>
<protein>
    <recommendedName>
        <fullName evidence="1">Histone deacetylase domain-containing protein</fullName>
    </recommendedName>
</protein>
<dbReference type="GO" id="GO:0004407">
    <property type="term" value="F:histone deacetylase activity"/>
    <property type="evidence" value="ECO:0007669"/>
    <property type="project" value="TreeGrafter"/>
</dbReference>
<dbReference type="SUPFAM" id="SSF52768">
    <property type="entry name" value="Arginase/deacetylase"/>
    <property type="match status" value="1"/>
</dbReference>
<feature type="non-terminal residue" evidence="2">
    <location>
        <position position="1"/>
    </location>
</feature>
<dbReference type="InterPro" id="IPR023696">
    <property type="entry name" value="Ureohydrolase_dom_sf"/>
</dbReference>
<dbReference type="InterPro" id="IPR037138">
    <property type="entry name" value="His_deacetylse_dom_sf"/>
</dbReference>
<sequence>LGLGNSEYLAIFFNLLLPIFYEFDPELVLVSAGYDCAVGCPEGEMDVTPACFAHFVNLLMPLANGKVGLILEGGYNLKSLSESVALSLRALLGDPTPKIAPVSAPRQR</sequence>
<gene>
    <name evidence="2" type="ORF">GSLYS_00008527001</name>
</gene>
<comment type="caution">
    <text evidence="2">The sequence shown here is derived from an EMBL/GenBank/DDBJ whole genome shotgun (WGS) entry which is preliminary data.</text>
</comment>
<dbReference type="Pfam" id="PF00850">
    <property type="entry name" value="Hist_deacetyl"/>
    <property type="match status" value="1"/>
</dbReference>
<evidence type="ECO:0000259" key="1">
    <source>
        <dbReference type="Pfam" id="PF00850"/>
    </source>
</evidence>